<dbReference type="STRING" id="42156.A0A3P6VAS8"/>
<feature type="compositionally biased region" description="Low complexity" evidence="1">
    <location>
        <begin position="104"/>
        <end position="117"/>
    </location>
</feature>
<protein>
    <submittedName>
        <fullName evidence="2">Uncharacterized protein</fullName>
    </submittedName>
</protein>
<proteinExistence type="predicted"/>
<dbReference type="Proteomes" id="UP000277928">
    <property type="component" value="Unassembled WGS sequence"/>
</dbReference>
<feature type="compositionally biased region" description="Polar residues" evidence="1">
    <location>
        <begin position="118"/>
        <end position="131"/>
    </location>
</feature>
<reference evidence="2 3" key="1">
    <citation type="submission" date="2018-08" db="EMBL/GenBank/DDBJ databases">
        <authorList>
            <person name="Laetsch R D."/>
            <person name="Stevens L."/>
            <person name="Kumar S."/>
            <person name="Blaxter L. M."/>
        </authorList>
    </citation>
    <scope>NUCLEOTIDE SEQUENCE [LARGE SCALE GENOMIC DNA]</scope>
</reference>
<dbReference type="EMBL" id="UYRX01001395">
    <property type="protein sequence ID" value="VDK89488.1"/>
    <property type="molecule type" value="Genomic_DNA"/>
</dbReference>
<sequence>MAKYRAETTGNSGDDGGTNELSVVNSTLATTVQSINRATTLATTTSLSGINDGSGKSVHGVVASLIRAAEKTRFHEPDKATLLNFNNRKIEERQSSIITTNTIVTSEQQQQQQQQQQETGTQTSPYSLSRSSSFDWINESSIDDRYSGELIVASTESPETSQDTKYSSLDQTMMESFTVDRQQAKEMLRQNTEKHDERKMQSSNDIDESIAMLLEYAEDLDSSTNRELHYPIGSEKFSQVTNDSRSSETGLSREVIADSCRSGILPTNNHNG</sequence>
<evidence type="ECO:0000256" key="1">
    <source>
        <dbReference type="SAM" id="MobiDB-lite"/>
    </source>
</evidence>
<dbReference type="AlphaFoldDB" id="A0A3P6VAS8"/>
<accession>A0A3P6VAS8</accession>
<feature type="region of interest" description="Disordered" evidence="1">
    <location>
        <begin position="1"/>
        <end position="20"/>
    </location>
</feature>
<gene>
    <name evidence="2" type="ORF">NLS_LOCUS9153</name>
</gene>
<keyword evidence="3" id="KW-1185">Reference proteome</keyword>
<organism evidence="2 3">
    <name type="scientific">Litomosoides sigmodontis</name>
    <name type="common">Filarial nematode worm</name>
    <dbReference type="NCBI Taxonomy" id="42156"/>
    <lineage>
        <taxon>Eukaryota</taxon>
        <taxon>Metazoa</taxon>
        <taxon>Ecdysozoa</taxon>
        <taxon>Nematoda</taxon>
        <taxon>Chromadorea</taxon>
        <taxon>Rhabditida</taxon>
        <taxon>Spirurina</taxon>
        <taxon>Spiruromorpha</taxon>
        <taxon>Filarioidea</taxon>
        <taxon>Onchocercidae</taxon>
        <taxon>Litomosoides</taxon>
    </lineage>
</organism>
<feature type="region of interest" description="Disordered" evidence="1">
    <location>
        <begin position="104"/>
        <end position="131"/>
    </location>
</feature>
<name>A0A3P6VAS8_LITSI</name>
<evidence type="ECO:0000313" key="3">
    <source>
        <dbReference type="Proteomes" id="UP000277928"/>
    </source>
</evidence>
<evidence type="ECO:0000313" key="2">
    <source>
        <dbReference type="EMBL" id="VDK89488.1"/>
    </source>
</evidence>
<dbReference type="OrthoDB" id="5864453at2759"/>